<evidence type="ECO:0000313" key="2">
    <source>
        <dbReference type="Proteomes" id="UP001268683"/>
    </source>
</evidence>
<dbReference type="KEGG" id="tmk:QGN29_06960"/>
<dbReference type="PROSITE" id="PS51257">
    <property type="entry name" value="PROKAR_LIPOPROTEIN"/>
    <property type="match status" value="1"/>
</dbReference>
<dbReference type="Proteomes" id="UP001268683">
    <property type="component" value="Chromosome"/>
</dbReference>
<evidence type="ECO:0000313" key="1">
    <source>
        <dbReference type="EMBL" id="WND04112.1"/>
    </source>
</evidence>
<proteinExistence type="predicted"/>
<keyword evidence="2" id="KW-1185">Reference proteome</keyword>
<gene>
    <name evidence="1" type="ORF">QGN29_06960</name>
</gene>
<reference evidence="1" key="1">
    <citation type="submission" date="2023-04" db="EMBL/GenBank/DDBJ databases">
        <title>Complete genome sequence of Temperatibacter marinus.</title>
        <authorList>
            <person name="Rong J.-C."/>
            <person name="Yi M.-L."/>
            <person name="Zhao Q."/>
        </authorList>
    </citation>
    <scope>NUCLEOTIDE SEQUENCE</scope>
    <source>
        <strain evidence="1">NBRC 110045</strain>
    </source>
</reference>
<dbReference type="AlphaFoldDB" id="A0AA52EEN4"/>
<sequence>MGISRRSILDNGKKGGLIAALTLLTACMGQTEAPVAETVNSQVEEAPREAVPLLPKPVVRTIPKAITLLGKTPSDIFTLFGEPRLIRTEGSQYIMQYKTQKCVLDIVFAQETETDQHANHLSARNQMGEKLDLQLCFESLYP</sequence>
<dbReference type="EMBL" id="CP123872">
    <property type="protein sequence ID" value="WND04112.1"/>
    <property type="molecule type" value="Genomic_DNA"/>
</dbReference>
<organism evidence="1 2">
    <name type="scientific">Temperatibacter marinus</name>
    <dbReference type="NCBI Taxonomy" id="1456591"/>
    <lineage>
        <taxon>Bacteria</taxon>
        <taxon>Pseudomonadati</taxon>
        <taxon>Pseudomonadota</taxon>
        <taxon>Alphaproteobacteria</taxon>
        <taxon>Kordiimonadales</taxon>
        <taxon>Temperatibacteraceae</taxon>
        <taxon>Temperatibacter</taxon>
    </lineage>
</organism>
<protein>
    <submittedName>
        <fullName evidence="1">Uncharacterized protein</fullName>
    </submittedName>
</protein>
<name>A0AA52EEN4_9PROT</name>
<dbReference type="RefSeq" id="WP_310799976.1">
    <property type="nucleotide sequence ID" value="NZ_CP123872.1"/>
</dbReference>
<accession>A0AA52EEN4</accession>